<dbReference type="NCBIfam" id="NF008774">
    <property type="entry name" value="PRK11815.1"/>
    <property type="match status" value="1"/>
</dbReference>
<dbReference type="PANTHER" id="PTHR42907:SF1">
    <property type="entry name" value="FMN-LINKED OXIDOREDUCTASES SUPERFAMILY PROTEIN"/>
    <property type="match status" value="1"/>
</dbReference>
<evidence type="ECO:0000256" key="2">
    <source>
        <dbReference type="ARBA" id="ARBA00022555"/>
    </source>
</evidence>
<evidence type="ECO:0000256" key="7">
    <source>
        <dbReference type="ARBA" id="ARBA00022884"/>
    </source>
</evidence>
<keyword evidence="7" id="KW-0694">RNA-binding</keyword>
<dbReference type="OrthoDB" id="10262250at2759"/>
<evidence type="ECO:0000313" key="10">
    <source>
        <dbReference type="EMBL" id="PXF44196.1"/>
    </source>
</evidence>
<feature type="domain" description="DUS-like FMN-binding" evidence="9">
    <location>
        <begin position="2"/>
        <end position="310"/>
    </location>
</feature>
<protein>
    <submittedName>
        <fullName evidence="10">tRNA-dihydrouridine(20/20a) synthase</fullName>
    </submittedName>
</protein>
<evidence type="ECO:0000259" key="9">
    <source>
        <dbReference type="Pfam" id="PF01207"/>
    </source>
</evidence>
<dbReference type="PROSITE" id="PS01136">
    <property type="entry name" value="UPF0034"/>
    <property type="match status" value="1"/>
</dbReference>
<dbReference type="STRING" id="448386.A0A2V3IQ37"/>
<organism evidence="10 11">
    <name type="scientific">Gracilariopsis chorda</name>
    <dbReference type="NCBI Taxonomy" id="448386"/>
    <lineage>
        <taxon>Eukaryota</taxon>
        <taxon>Rhodophyta</taxon>
        <taxon>Florideophyceae</taxon>
        <taxon>Rhodymeniophycidae</taxon>
        <taxon>Gracilariales</taxon>
        <taxon>Gracilariaceae</taxon>
        <taxon>Gracilariopsis</taxon>
    </lineage>
</organism>
<dbReference type="AlphaFoldDB" id="A0A2V3IQ37"/>
<dbReference type="SUPFAM" id="SSF51395">
    <property type="entry name" value="FMN-linked oxidoreductases"/>
    <property type="match status" value="1"/>
</dbReference>
<evidence type="ECO:0000256" key="4">
    <source>
        <dbReference type="ARBA" id="ARBA00022643"/>
    </source>
</evidence>
<evidence type="ECO:0000256" key="5">
    <source>
        <dbReference type="ARBA" id="ARBA00022694"/>
    </source>
</evidence>
<dbReference type="InterPro" id="IPR018517">
    <property type="entry name" value="tRNA_hU_synthase_CS"/>
</dbReference>
<comment type="cofactor">
    <cofactor evidence="1">
        <name>FMN</name>
        <dbReference type="ChEBI" id="CHEBI:58210"/>
    </cofactor>
</comment>
<dbReference type="InterPro" id="IPR004653">
    <property type="entry name" value="DusA"/>
</dbReference>
<keyword evidence="2" id="KW-0820">tRNA-binding</keyword>
<dbReference type="GO" id="GO:0050660">
    <property type="term" value="F:flavin adenine dinucleotide binding"/>
    <property type="evidence" value="ECO:0007669"/>
    <property type="project" value="InterPro"/>
</dbReference>
<proteinExistence type="predicted"/>
<dbReference type="Pfam" id="PF01207">
    <property type="entry name" value="Dus"/>
    <property type="match status" value="1"/>
</dbReference>
<dbReference type="Gene3D" id="3.20.20.70">
    <property type="entry name" value="Aldolase class I"/>
    <property type="match status" value="1"/>
</dbReference>
<evidence type="ECO:0000256" key="3">
    <source>
        <dbReference type="ARBA" id="ARBA00022630"/>
    </source>
</evidence>
<dbReference type="CDD" id="cd02801">
    <property type="entry name" value="DUS_like_FMN"/>
    <property type="match status" value="1"/>
</dbReference>
<dbReference type="InterPro" id="IPR035587">
    <property type="entry name" value="DUS-like_FMN-bd"/>
</dbReference>
<name>A0A2V3IQ37_9FLOR</name>
<gene>
    <name evidence="10" type="ORF">BWQ96_06056</name>
</gene>
<dbReference type="InterPro" id="IPR013785">
    <property type="entry name" value="Aldolase_TIM"/>
</dbReference>
<dbReference type="Gene3D" id="1.20.120.1460">
    <property type="match status" value="1"/>
</dbReference>
<evidence type="ECO:0000256" key="1">
    <source>
        <dbReference type="ARBA" id="ARBA00001917"/>
    </source>
</evidence>
<keyword evidence="11" id="KW-1185">Reference proteome</keyword>
<evidence type="ECO:0000256" key="6">
    <source>
        <dbReference type="ARBA" id="ARBA00022857"/>
    </source>
</evidence>
<dbReference type="PANTHER" id="PTHR42907">
    <property type="entry name" value="FMN-LINKED OXIDOREDUCTASES SUPERFAMILY PROTEIN"/>
    <property type="match status" value="1"/>
</dbReference>
<dbReference type="GO" id="GO:0000049">
    <property type="term" value="F:tRNA binding"/>
    <property type="evidence" value="ECO:0007669"/>
    <property type="project" value="UniProtKB-KW"/>
</dbReference>
<dbReference type="EMBL" id="NBIV01000098">
    <property type="protein sequence ID" value="PXF44196.1"/>
    <property type="molecule type" value="Genomic_DNA"/>
</dbReference>
<keyword evidence="4" id="KW-0288">FMN</keyword>
<dbReference type="GO" id="GO:0017150">
    <property type="term" value="F:tRNA dihydrouridine synthase activity"/>
    <property type="evidence" value="ECO:0007669"/>
    <property type="project" value="InterPro"/>
</dbReference>
<keyword evidence="5" id="KW-0819">tRNA processing</keyword>
<keyword evidence="6" id="KW-0521">NADP</keyword>
<comment type="caution">
    <text evidence="10">The sequence shown here is derived from an EMBL/GenBank/DDBJ whole genome shotgun (WGS) entry which is preliminary data.</text>
</comment>
<reference evidence="10 11" key="1">
    <citation type="journal article" date="2018" name="Mol. Biol. Evol.">
        <title>Analysis of the draft genome of the red seaweed Gracilariopsis chorda provides insights into genome size evolution in Rhodophyta.</title>
        <authorList>
            <person name="Lee J."/>
            <person name="Yang E.C."/>
            <person name="Graf L."/>
            <person name="Yang J.H."/>
            <person name="Qiu H."/>
            <person name="Zel Zion U."/>
            <person name="Chan C.X."/>
            <person name="Stephens T.G."/>
            <person name="Weber A.P.M."/>
            <person name="Boo G.H."/>
            <person name="Boo S.M."/>
            <person name="Kim K.M."/>
            <person name="Shin Y."/>
            <person name="Jung M."/>
            <person name="Lee S.J."/>
            <person name="Yim H.S."/>
            <person name="Lee J.H."/>
            <person name="Bhattacharya D."/>
            <person name="Yoon H.S."/>
        </authorList>
    </citation>
    <scope>NUCLEOTIDE SEQUENCE [LARGE SCALE GENOMIC DNA]</scope>
    <source>
        <strain evidence="10 11">SKKU-2015</strain>
        <tissue evidence="10">Whole body</tissue>
    </source>
</reference>
<evidence type="ECO:0000313" key="11">
    <source>
        <dbReference type="Proteomes" id="UP000247409"/>
    </source>
</evidence>
<keyword evidence="8" id="KW-0560">Oxidoreductase</keyword>
<keyword evidence="3" id="KW-0285">Flavoprotein</keyword>
<accession>A0A2V3IQ37</accession>
<dbReference type="Proteomes" id="UP000247409">
    <property type="component" value="Unassembled WGS sequence"/>
</dbReference>
<evidence type="ECO:0000256" key="8">
    <source>
        <dbReference type="ARBA" id="ARBA00023002"/>
    </source>
</evidence>
<sequence length="355" mass="39615">MEVTDRHFRALARLISRRATLYTEMVVDRTLIHNERLRSLSLELPDLPAQQPVVLQLGGSDPAELECAARYAAQHGYDEVNLNCGCPSPKVAGKGCFGAALMREPHLVADACRRMREVLPEHVPVTVKCRIGVDNDDSYQQLCDFVSVVSERGGVSHFIVHARKAILGGLSPAQNRTIPPLRYQVVYDLIRDFPHLSFSINGGLHTVEDVNEQLKRGVYGVMIGRAVMNRPWHALCDVDHAVYGDGVVITRRGVLERYVEYAKRETSRTCCSSRVLFRPLLNLFHGEKNGKKYRRLIDEGLKRNEPFERILREALDVLPSSVLDAIPPSLSAPAQATEKEHGVTAVSCVSSLVEF</sequence>